<keyword evidence="8" id="KW-0325">Glycoprotein</keyword>
<dbReference type="Gene3D" id="3.40.630.10">
    <property type="entry name" value="Zn peptidases"/>
    <property type="match status" value="1"/>
</dbReference>
<dbReference type="STRING" id="307972.A0A2G8KQF9"/>
<gene>
    <name evidence="10" type="ORF">BSL78_12896</name>
</gene>
<evidence type="ECO:0000256" key="2">
    <source>
        <dbReference type="ARBA" id="ARBA00005634"/>
    </source>
</evidence>
<dbReference type="Gene3D" id="1.20.930.40">
    <property type="entry name" value="Transferrin receptor-like, dimerisation domain"/>
    <property type="match status" value="1"/>
</dbReference>
<proteinExistence type="inferred from homology"/>
<evidence type="ECO:0000256" key="7">
    <source>
        <dbReference type="ARBA" id="ARBA00023049"/>
    </source>
</evidence>
<keyword evidence="3" id="KW-0645">Protease</keyword>
<dbReference type="PANTHER" id="PTHR10404">
    <property type="entry name" value="N-ACETYLATED-ALPHA-LINKED ACIDIC DIPEPTIDASE"/>
    <property type="match status" value="1"/>
</dbReference>
<comment type="caution">
    <text evidence="10">The sequence shown here is derived from an EMBL/GenBank/DDBJ whole genome shotgun (WGS) entry which is preliminary data.</text>
</comment>
<evidence type="ECO:0000256" key="3">
    <source>
        <dbReference type="ARBA" id="ARBA00022670"/>
    </source>
</evidence>
<feature type="domain" description="Transferrin receptor-like dimerisation" evidence="9">
    <location>
        <begin position="146"/>
        <end position="267"/>
    </location>
</feature>
<keyword evidence="6" id="KW-0862">Zinc</keyword>
<dbReference type="AlphaFoldDB" id="A0A2G8KQF9"/>
<keyword evidence="4" id="KW-0479">Metal-binding</keyword>
<organism evidence="10 11">
    <name type="scientific">Stichopus japonicus</name>
    <name type="common">Sea cucumber</name>
    <dbReference type="NCBI Taxonomy" id="307972"/>
    <lineage>
        <taxon>Eukaryota</taxon>
        <taxon>Metazoa</taxon>
        <taxon>Echinodermata</taxon>
        <taxon>Eleutherozoa</taxon>
        <taxon>Echinozoa</taxon>
        <taxon>Holothuroidea</taxon>
        <taxon>Aspidochirotacea</taxon>
        <taxon>Aspidochirotida</taxon>
        <taxon>Stichopodidae</taxon>
        <taxon>Apostichopus</taxon>
    </lineage>
</organism>
<dbReference type="SUPFAM" id="SSF53187">
    <property type="entry name" value="Zn-dependent exopeptidases"/>
    <property type="match status" value="1"/>
</dbReference>
<reference evidence="10 11" key="1">
    <citation type="journal article" date="2017" name="PLoS Biol.">
        <title>The sea cucumber genome provides insights into morphological evolution and visceral regeneration.</title>
        <authorList>
            <person name="Zhang X."/>
            <person name="Sun L."/>
            <person name="Yuan J."/>
            <person name="Sun Y."/>
            <person name="Gao Y."/>
            <person name="Zhang L."/>
            <person name="Li S."/>
            <person name="Dai H."/>
            <person name="Hamel J.F."/>
            <person name="Liu C."/>
            <person name="Yu Y."/>
            <person name="Liu S."/>
            <person name="Lin W."/>
            <person name="Guo K."/>
            <person name="Jin S."/>
            <person name="Xu P."/>
            <person name="Storey K.B."/>
            <person name="Huan P."/>
            <person name="Zhang T."/>
            <person name="Zhou Y."/>
            <person name="Zhang J."/>
            <person name="Lin C."/>
            <person name="Li X."/>
            <person name="Xing L."/>
            <person name="Huo D."/>
            <person name="Sun M."/>
            <person name="Wang L."/>
            <person name="Mercier A."/>
            <person name="Li F."/>
            <person name="Yang H."/>
            <person name="Xiang J."/>
        </authorList>
    </citation>
    <scope>NUCLEOTIDE SEQUENCE [LARGE SCALE GENOMIC DNA]</scope>
    <source>
        <strain evidence="10">Shaxun</strain>
        <tissue evidence="10">Muscle</tissue>
    </source>
</reference>
<dbReference type="OrthoDB" id="5841748at2759"/>
<evidence type="ECO:0000256" key="6">
    <source>
        <dbReference type="ARBA" id="ARBA00022833"/>
    </source>
</evidence>
<dbReference type="SUPFAM" id="SSF47672">
    <property type="entry name" value="Transferrin receptor-like dimerisation domain"/>
    <property type="match status" value="1"/>
</dbReference>
<protein>
    <submittedName>
        <fullName evidence="10">Putative N-acetylated-alpha-linked acidic dipeptidase 2</fullName>
    </submittedName>
</protein>
<dbReference type="Pfam" id="PF04253">
    <property type="entry name" value="TFR_dimer"/>
    <property type="match status" value="1"/>
</dbReference>
<dbReference type="InterPro" id="IPR007365">
    <property type="entry name" value="TFR-like_dimer_dom"/>
</dbReference>
<evidence type="ECO:0000313" key="11">
    <source>
        <dbReference type="Proteomes" id="UP000230750"/>
    </source>
</evidence>
<dbReference type="InterPro" id="IPR036757">
    <property type="entry name" value="TFR-like_dimer_dom_sf"/>
</dbReference>
<dbReference type="GO" id="GO:0004180">
    <property type="term" value="F:carboxypeptidase activity"/>
    <property type="evidence" value="ECO:0007669"/>
    <property type="project" value="TreeGrafter"/>
</dbReference>
<dbReference type="FunFam" id="1.20.930.40:FF:000001">
    <property type="entry name" value="N-acetylated-alpha-linked acidic dipeptidase 2"/>
    <property type="match status" value="1"/>
</dbReference>
<dbReference type="InterPro" id="IPR039373">
    <property type="entry name" value="Peptidase_M28B"/>
</dbReference>
<evidence type="ECO:0000256" key="1">
    <source>
        <dbReference type="ARBA" id="ARBA00001947"/>
    </source>
</evidence>
<keyword evidence="11" id="KW-1185">Reference proteome</keyword>
<keyword evidence="7" id="KW-0482">Metalloprotease</keyword>
<evidence type="ECO:0000256" key="8">
    <source>
        <dbReference type="ARBA" id="ARBA00023180"/>
    </source>
</evidence>
<keyword evidence="5" id="KW-0378">Hydrolase</keyword>
<dbReference type="GO" id="GO:0008237">
    <property type="term" value="F:metallopeptidase activity"/>
    <property type="evidence" value="ECO:0007669"/>
    <property type="project" value="UniProtKB-KW"/>
</dbReference>
<comment type="similarity">
    <text evidence="2">Belongs to the peptidase M28 family. M28B subfamily.</text>
</comment>
<evidence type="ECO:0000256" key="5">
    <source>
        <dbReference type="ARBA" id="ARBA00022801"/>
    </source>
</evidence>
<sequence length="272" mass="31387">MVAEPHPSETRKTLYDSVVERLGVPPDETFFLVDGGTDFEAFVYSLGIPAINAYYHQNWEDVHGLFFYSLYHTHYETFRLVDEFIDEGFLCHRATGQFFAEMIRNIAESNIVNSDVTQYFKLIEHQATVLRNDYLERIIENDVRNISFDFLSAALEGFEHSANNFQYTILPAVDTDNPLAVRAINDQMMSLERVFISRELLPGEPVYRHTIIGPSSLFDNPARTFPGIVLALKDIDDDPDQEKRWSEVERQVVMLTQALQEATEVLKDFTSW</sequence>
<dbReference type="Proteomes" id="UP000230750">
    <property type="component" value="Unassembled WGS sequence"/>
</dbReference>
<dbReference type="GO" id="GO:0006508">
    <property type="term" value="P:proteolysis"/>
    <property type="evidence" value="ECO:0007669"/>
    <property type="project" value="UniProtKB-KW"/>
</dbReference>
<accession>A0A2G8KQF9</accession>
<dbReference type="PANTHER" id="PTHR10404:SF77">
    <property type="entry name" value="GLUTAMATE CARBOXYPEPTIDASE 2 HOMOLOG"/>
    <property type="match status" value="1"/>
</dbReference>
<evidence type="ECO:0000256" key="4">
    <source>
        <dbReference type="ARBA" id="ARBA00022723"/>
    </source>
</evidence>
<evidence type="ECO:0000259" key="9">
    <source>
        <dbReference type="Pfam" id="PF04253"/>
    </source>
</evidence>
<dbReference type="EMBL" id="MRZV01000428">
    <property type="protein sequence ID" value="PIK50241.1"/>
    <property type="molecule type" value="Genomic_DNA"/>
</dbReference>
<name>A0A2G8KQF9_STIJA</name>
<comment type="cofactor">
    <cofactor evidence="1">
        <name>Zn(2+)</name>
        <dbReference type="ChEBI" id="CHEBI:29105"/>
    </cofactor>
</comment>
<evidence type="ECO:0000313" key="10">
    <source>
        <dbReference type="EMBL" id="PIK50241.1"/>
    </source>
</evidence>
<dbReference type="GO" id="GO:0046872">
    <property type="term" value="F:metal ion binding"/>
    <property type="evidence" value="ECO:0007669"/>
    <property type="project" value="UniProtKB-KW"/>
</dbReference>